<dbReference type="Pfam" id="PF02223">
    <property type="entry name" value="Thymidylate_kin"/>
    <property type="match status" value="1"/>
</dbReference>
<dbReference type="NCBIfam" id="TIGR00041">
    <property type="entry name" value="DTMP_kinase"/>
    <property type="match status" value="1"/>
</dbReference>
<keyword evidence="4 7" id="KW-0418">Kinase</keyword>
<evidence type="ECO:0000256" key="6">
    <source>
        <dbReference type="ARBA" id="ARBA00022840"/>
    </source>
</evidence>
<dbReference type="Proteomes" id="UP000886043">
    <property type="component" value="Unassembled WGS sequence"/>
</dbReference>
<accession>A0A7C3GTW9</accession>
<dbReference type="PROSITE" id="PS01331">
    <property type="entry name" value="THYMIDYLATE_KINASE"/>
    <property type="match status" value="1"/>
</dbReference>
<keyword evidence="3 7" id="KW-0547">Nucleotide-binding</keyword>
<dbReference type="SUPFAM" id="SSF52540">
    <property type="entry name" value="P-loop containing nucleoside triphosphate hydrolases"/>
    <property type="match status" value="2"/>
</dbReference>
<organism evidence="9">
    <name type="scientific">Thermosulfurimonas dismutans</name>
    <dbReference type="NCBI Taxonomy" id="999894"/>
    <lineage>
        <taxon>Bacteria</taxon>
        <taxon>Pseudomonadati</taxon>
        <taxon>Thermodesulfobacteriota</taxon>
        <taxon>Thermodesulfobacteria</taxon>
        <taxon>Thermodesulfobacteriales</taxon>
        <taxon>Thermodesulfobacteriaceae</taxon>
        <taxon>Thermosulfurimonas</taxon>
    </lineage>
</organism>
<evidence type="ECO:0000313" key="9">
    <source>
        <dbReference type="EMBL" id="HFC97264.1"/>
    </source>
</evidence>
<keyword evidence="1 7" id="KW-0808">Transferase</keyword>
<keyword evidence="6 7" id="KW-0067">ATP-binding</keyword>
<dbReference type="GO" id="GO:0006233">
    <property type="term" value="P:dTDP biosynthetic process"/>
    <property type="evidence" value="ECO:0007669"/>
    <property type="project" value="InterPro"/>
</dbReference>
<dbReference type="SMART" id="SM00382">
    <property type="entry name" value="AAA"/>
    <property type="match status" value="2"/>
</dbReference>
<dbReference type="InterPro" id="IPR004948">
    <property type="entry name" value="Nuc-triphosphatase_THEP1"/>
</dbReference>
<dbReference type="HAMAP" id="MF_00165">
    <property type="entry name" value="Thymidylate_kinase"/>
    <property type="match status" value="1"/>
</dbReference>
<dbReference type="InterPro" id="IPR003593">
    <property type="entry name" value="AAA+_ATPase"/>
</dbReference>
<evidence type="ECO:0000256" key="5">
    <source>
        <dbReference type="ARBA" id="ARBA00022801"/>
    </source>
</evidence>
<evidence type="ECO:0000256" key="7">
    <source>
        <dbReference type="HAMAP-Rule" id="MF_00165"/>
    </source>
</evidence>
<evidence type="ECO:0000256" key="3">
    <source>
        <dbReference type="ARBA" id="ARBA00022741"/>
    </source>
</evidence>
<protein>
    <recommendedName>
        <fullName evidence="7">Thymidylate kinase</fullName>
        <ecNumber evidence="7">2.7.4.9</ecNumber>
    </recommendedName>
    <alternativeName>
        <fullName evidence="7">dTMP kinase</fullName>
    </alternativeName>
</protein>
<keyword evidence="2 7" id="KW-0545">Nucleotide biosynthesis</keyword>
<dbReference type="Pfam" id="PF03266">
    <property type="entry name" value="NTPase_1"/>
    <property type="match status" value="1"/>
</dbReference>
<gene>
    <name evidence="7 9" type="primary">tmk</name>
    <name evidence="9" type="ORF">ENJ40_02235</name>
</gene>
<dbReference type="GO" id="GO:0017111">
    <property type="term" value="F:ribonucleoside triphosphate phosphatase activity"/>
    <property type="evidence" value="ECO:0007669"/>
    <property type="project" value="InterPro"/>
</dbReference>
<dbReference type="InterPro" id="IPR018094">
    <property type="entry name" value="Thymidylate_kinase"/>
</dbReference>
<dbReference type="AlphaFoldDB" id="A0A7C3GTW9"/>
<dbReference type="EC" id="2.7.4.9" evidence="7"/>
<dbReference type="InterPro" id="IPR027417">
    <property type="entry name" value="P-loop_NTPase"/>
</dbReference>
<feature type="domain" description="AAA+ ATPase" evidence="8">
    <location>
        <begin position="7"/>
        <end position="167"/>
    </location>
</feature>
<dbReference type="HAMAP" id="MF_00796">
    <property type="entry name" value="NTPase_1"/>
    <property type="match status" value="1"/>
</dbReference>
<name>A0A7C3GTW9_9BACT</name>
<comment type="similarity">
    <text evidence="7">Belongs to the thymidylate kinase family.</text>
</comment>
<feature type="domain" description="AAA+ ATPase" evidence="8">
    <location>
        <begin position="179"/>
        <end position="332"/>
    </location>
</feature>
<feature type="binding site" evidence="7">
    <location>
        <begin position="187"/>
        <end position="194"/>
    </location>
    <ligand>
        <name>ATP</name>
        <dbReference type="ChEBI" id="CHEBI:30616"/>
    </ligand>
</feature>
<comment type="catalytic activity">
    <reaction evidence="7">
        <text>dTMP + ATP = dTDP + ADP</text>
        <dbReference type="Rhea" id="RHEA:13517"/>
        <dbReference type="ChEBI" id="CHEBI:30616"/>
        <dbReference type="ChEBI" id="CHEBI:58369"/>
        <dbReference type="ChEBI" id="CHEBI:63528"/>
        <dbReference type="ChEBI" id="CHEBI:456216"/>
        <dbReference type="EC" id="2.7.4.9"/>
    </reaction>
</comment>
<sequence>MRIPDHGRKKVLVHGLPGTGKTTLIERIVQKLPGVKRGFVTREVREGGRRIGFKIYTLDGREAWLAKKGRGWPQLGKYRVFLEAFEKLALSSLKPDPSAPGPVIFVVDEIGKMEIFSEAFRQRIRELLSGPEPLLASVGYGKVPFLEEVLRLEGPIFCEVTPDNRDFLVSRILVEFNRPGRLIVFEGLDGSGKSTLLREVGQRLKEVGRPVLLTREPTEGEWGKKIREHLARRTPLSPQAFAELFLRDRREHAERVIIPALLQGKIVLCDRYYPSTLAYQGSQGLDPEELRRRNETVAPVPDLVIYLDLPVERALDRVKGRAEKRELYETETMLRAVRETYLRILPRFRHLSLSAETPLPELVREVLAHLGEEAPVNPCGN</sequence>
<comment type="function">
    <text evidence="7">Phosphorylation of dTMP to form dTDP in both de novo and salvage pathways of dTTP synthesis.</text>
</comment>
<evidence type="ECO:0000256" key="4">
    <source>
        <dbReference type="ARBA" id="ARBA00022777"/>
    </source>
</evidence>
<dbReference type="PANTHER" id="PTHR43146:SF1">
    <property type="entry name" value="CANCER-RELATED NUCLEOSIDE-TRIPHOSPHATASE"/>
    <property type="match status" value="1"/>
</dbReference>
<reference evidence="9" key="1">
    <citation type="journal article" date="2020" name="mSystems">
        <title>Genome- and Community-Level Interaction Insights into Carbon Utilization and Element Cycling Functions of Hydrothermarchaeota in Hydrothermal Sediment.</title>
        <authorList>
            <person name="Zhou Z."/>
            <person name="Liu Y."/>
            <person name="Xu W."/>
            <person name="Pan J."/>
            <person name="Luo Z.H."/>
            <person name="Li M."/>
        </authorList>
    </citation>
    <scope>NUCLEOTIDE SEQUENCE [LARGE SCALE GENOMIC DNA]</scope>
    <source>
        <strain evidence="9">HyVt-483</strain>
    </source>
</reference>
<dbReference type="GO" id="GO:0005524">
    <property type="term" value="F:ATP binding"/>
    <property type="evidence" value="ECO:0007669"/>
    <property type="project" value="UniProtKB-UniRule"/>
</dbReference>
<dbReference type="Gene3D" id="3.40.50.300">
    <property type="entry name" value="P-loop containing nucleotide triphosphate hydrolases"/>
    <property type="match status" value="2"/>
</dbReference>
<proteinExistence type="inferred from homology"/>
<keyword evidence="5" id="KW-0378">Hydrolase</keyword>
<dbReference type="InterPro" id="IPR039430">
    <property type="entry name" value="Thymidylate_kin-like_dom"/>
</dbReference>
<dbReference type="CDD" id="cd01672">
    <property type="entry name" value="TMPK"/>
    <property type="match status" value="1"/>
</dbReference>
<dbReference type="GO" id="GO:0006235">
    <property type="term" value="P:dTTP biosynthetic process"/>
    <property type="evidence" value="ECO:0007669"/>
    <property type="project" value="UniProtKB-UniRule"/>
</dbReference>
<dbReference type="EMBL" id="DRMH01000020">
    <property type="protein sequence ID" value="HFC97264.1"/>
    <property type="molecule type" value="Genomic_DNA"/>
</dbReference>
<evidence type="ECO:0000256" key="1">
    <source>
        <dbReference type="ARBA" id="ARBA00022679"/>
    </source>
</evidence>
<comment type="caution">
    <text evidence="9">The sequence shown here is derived from an EMBL/GenBank/DDBJ whole genome shotgun (WGS) entry which is preliminary data.</text>
</comment>
<evidence type="ECO:0000256" key="2">
    <source>
        <dbReference type="ARBA" id="ARBA00022727"/>
    </source>
</evidence>
<evidence type="ECO:0000259" key="8">
    <source>
        <dbReference type="SMART" id="SM00382"/>
    </source>
</evidence>
<dbReference type="PANTHER" id="PTHR43146">
    <property type="entry name" value="CANCER-RELATED NUCLEOSIDE-TRIPHOSPHATASE"/>
    <property type="match status" value="1"/>
</dbReference>
<dbReference type="GO" id="GO:0004798">
    <property type="term" value="F:dTMP kinase activity"/>
    <property type="evidence" value="ECO:0007669"/>
    <property type="project" value="UniProtKB-UniRule"/>
</dbReference>
<dbReference type="InterPro" id="IPR018095">
    <property type="entry name" value="Thymidylate_kin_CS"/>
</dbReference>